<evidence type="ECO:0000313" key="9">
    <source>
        <dbReference type="Proteomes" id="UP000038045"/>
    </source>
</evidence>
<dbReference type="GO" id="GO:0006406">
    <property type="term" value="P:mRNA export from nucleus"/>
    <property type="evidence" value="ECO:0007669"/>
    <property type="project" value="TreeGrafter"/>
</dbReference>
<dbReference type="WBParaSite" id="PTRK_0000099100.1">
    <property type="protein sequence ID" value="PTRK_0000099100.1"/>
    <property type="gene ID" value="PTRK_0000099100"/>
</dbReference>
<dbReference type="GO" id="GO:0031080">
    <property type="term" value="C:nuclear pore outer ring"/>
    <property type="evidence" value="ECO:0007669"/>
    <property type="project" value="TreeGrafter"/>
</dbReference>
<keyword evidence="2 8" id="KW-0813">Transport</keyword>
<dbReference type="GO" id="GO:0000973">
    <property type="term" value="P:post-transcriptional tethering of RNA polymerase II gene DNA at nuclear periphery"/>
    <property type="evidence" value="ECO:0007669"/>
    <property type="project" value="TreeGrafter"/>
</dbReference>
<dbReference type="InterPro" id="IPR007252">
    <property type="entry name" value="Nup84/Nup107"/>
</dbReference>
<evidence type="ECO:0000256" key="8">
    <source>
        <dbReference type="RuleBase" id="RU365072"/>
    </source>
</evidence>
<keyword evidence="9" id="KW-1185">Reference proteome</keyword>
<evidence type="ECO:0000256" key="2">
    <source>
        <dbReference type="ARBA" id="ARBA00022448"/>
    </source>
</evidence>
<proteinExistence type="inferred from homology"/>
<accession>A0A0N4Z296</accession>
<comment type="function">
    <text evidence="8">Functions as a component of the nuclear pore complex (NPC).</text>
</comment>
<keyword evidence="4" id="KW-0653">Protein transport</keyword>
<dbReference type="Gene3D" id="1.20.190.50">
    <property type="match status" value="1"/>
</dbReference>
<organism evidence="9 10">
    <name type="scientific">Parastrongyloides trichosuri</name>
    <name type="common">Possum-specific nematode worm</name>
    <dbReference type="NCBI Taxonomy" id="131310"/>
    <lineage>
        <taxon>Eukaryota</taxon>
        <taxon>Metazoa</taxon>
        <taxon>Ecdysozoa</taxon>
        <taxon>Nematoda</taxon>
        <taxon>Chromadorea</taxon>
        <taxon>Rhabditida</taxon>
        <taxon>Tylenchina</taxon>
        <taxon>Panagrolaimomorpha</taxon>
        <taxon>Strongyloidoidea</taxon>
        <taxon>Strongyloididae</taxon>
        <taxon>Parastrongyloides</taxon>
    </lineage>
</organism>
<dbReference type="Pfam" id="PF04121">
    <property type="entry name" value="Nup84_Nup100"/>
    <property type="match status" value="1"/>
</dbReference>
<protein>
    <recommendedName>
        <fullName evidence="8">Nuclear pore complex protein</fullName>
    </recommendedName>
</protein>
<dbReference type="PANTHER" id="PTHR13003:SF2">
    <property type="entry name" value="NUCLEAR PORE COMPLEX PROTEIN NUP107"/>
    <property type="match status" value="1"/>
</dbReference>
<evidence type="ECO:0000256" key="7">
    <source>
        <dbReference type="ARBA" id="ARBA00023242"/>
    </source>
</evidence>
<dbReference type="AlphaFoldDB" id="A0A0N4Z296"/>
<dbReference type="Proteomes" id="UP000038045">
    <property type="component" value="Unplaced"/>
</dbReference>
<dbReference type="PANTHER" id="PTHR13003">
    <property type="entry name" value="NUP107-RELATED"/>
    <property type="match status" value="1"/>
</dbReference>
<evidence type="ECO:0000256" key="1">
    <source>
        <dbReference type="ARBA" id="ARBA00009510"/>
    </source>
</evidence>
<evidence type="ECO:0000256" key="4">
    <source>
        <dbReference type="ARBA" id="ARBA00022927"/>
    </source>
</evidence>
<comment type="similarity">
    <text evidence="1 8">Belongs to the nucleoporin Nup84/Nup107 family.</text>
</comment>
<evidence type="ECO:0000256" key="5">
    <source>
        <dbReference type="ARBA" id="ARBA00023010"/>
    </source>
</evidence>
<keyword evidence="3" id="KW-0509">mRNA transport</keyword>
<comment type="subcellular location">
    <subcellularLocation>
        <location evidence="8">Nucleus</location>
        <location evidence="8">Nuclear pore complex</location>
    </subcellularLocation>
    <subcellularLocation>
        <location evidence="8">Nucleus membrane</location>
    </subcellularLocation>
</comment>
<dbReference type="GO" id="GO:0006606">
    <property type="term" value="P:protein import into nucleus"/>
    <property type="evidence" value="ECO:0007669"/>
    <property type="project" value="TreeGrafter"/>
</dbReference>
<dbReference type="GO" id="GO:0031965">
    <property type="term" value="C:nuclear membrane"/>
    <property type="evidence" value="ECO:0007669"/>
    <property type="project" value="UniProtKB-SubCell"/>
</dbReference>
<evidence type="ECO:0000256" key="3">
    <source>
        <dbReference type="ARBA" id="ARBA00022816"/>
    </source>
</evidence>
<dbReference type="GO" id="GO:0017056">
    <property type="term" value="F:structural constituent of nuclear pore"/>
    <property type="evidence" value="ECO:0007669"/>
    <property type="project" value="UniProtKB-UniRule"/>
</dbReference>
<reference evidence="10" key="1">
    <citation type="submission" date="2017-02" db="UniProtKB">
        <authorList>
            <consortium name="WormBaseParasite"/>
        </authorList>
    </citation>
    <scope>IDENTIFICATION</scope>
</reference>
<comment type="subunit">
    <text evidence="8">Part of the nuclear pore complex (NPC).</text>
</comment>
<evidence type="ECO:0000256" key="6">
    <source>
        <dbReference type="ARBA" id="ARBA00023132"/>
    </source>
</evidence>
<evidence type="ECO:0000313" key="10">
    <source>
        <dbReference type="WBParaSite" id="PTRK_0000099100.1"/>
    </source>
</evidence>
<dbReference type="STRING" id="131310.A0A0N4Z296"/>
<name>A0A0N4Z296_PARTI</name>
<keyword evidence="5 8" id="KW-0811">Translocation</keyword>
<keyword evidence="7 8" id="KW-0539">Nucleus</keyword>
<keyword evidence="8" id="KW-0472">Membrane</keyword>
<keyword evidence="6 8" id="KW-0906">Nuclear pore complex</keyword>
<sequence length="765" mass="87991">MMDYQDSPSIRSIGSTSMLSTNKFALMPEKDLLNLVNRAAIGDSYLFLEGANNFKISMSQFFDALEKNVTVLINRPLITRNVTNFMNDTIDGFISERNIYCLFLKCFATDEYVRDEGSSSESLRDFLLVNDPEFRTLFTLLKWSESVAEETIDGFASGLSLFDELIKLDNVLGNTIMEINNGSKSISSLSTDLRFKDKEALLNSEDVENIKGMVKLILGLIRCGRVNEGIQLAIQTKFASMISLLKVRNYLYEPELTIPNENKLGFTSSFKSRDCVKSIAKRFLDKNLLSYIDADKILFATIADDIDVLMEYAGNFNDKLWSLLSVAINNRFDNAMENRFGYKSKIRRKMKQGMTVKDIFEELERKDTHDYYGLVKYIVMEEFPACIKFMYKKLKDSKERKVSKEHLVKPNTVRMYANITILFKKFDIEIDLEEADEIISSYIDVLKDMEEFVLIPFYISMMSDGVREEEARSFLSGITNDEERIELLDLCKKHKLDTRNICLLLSDKCTSPTDSNNDLGQISSWLWLLDGGDETLFEALETGCKLLCYFLLNNKMACFDKVLKALPDNIVERIESFDMDESMKENIKSVNLEFLSFKVYDDICSEFHHWRDCLEKIRSSVFEKKTSDELAKLSFVEKDAYQTSLSDFEAHIAYLHEIADSTKEKFSNAVNLAFMFPSGWFSSATNDEEHSNDLKKVRSICLYRTFKMLLDCHSISNDTKNVLNVIELLTNNNTSYIEDLCEEDRKDLFGSALQYVGSLKNIFTI</sequence>